<evidence type="ECO:0000256" key="1">
    <source>
        <dbReference type="ARBA" id="ARBA00004651"/>
    </source>
</evidence>
<dbReference type="InterPro" id="IPR007140">
    <property type="entry name" value="DUF350"/>
</dbReference>
<keyword evidence="4 7" id="KW-0812">Transmembrane</keyword>
<accession>A0A2B8BIK8</accession>
<evidence type="ECO:0000256" key="3">
    <source>
        <dbReference type="ARBA" id="ARBA00022475"/>
    </source>
</evidence>
<sequence>MTPVLQSLTTLPSYLLFAVVMLGFLLLFILAYTAVTPYRDLALVRQGNTTAALTLGGAMIGFALPLMSVASHTTNILDLAVWGVIALVSQLLVYVIGSRVLLPDFRAGVEADRTAYGILLASLSIAVGLLNYGSLTY</sequence>
<evidence type="ECO:0000256" key="6">
    <source>
        <dbReference type="ARBA" id="ARBA00023136"/>
    </source>
</evidence>
<evidence type="ECO:0008006" key="10">
    <source>
        <dbReference type="Google" id="ProtNLM"/>
    </source>
</evidence>
<dbReference type="PANTHER" id="PTHR40043:SF1">
    <property type="entry name" value="UPF0719 INNER MEMBRANE PROTEIN YJFL"/>
    <property type="match status" value="1"/>
</dbReference>
<protein>
    <recommendedName>
        <fullName evidence="10">DUF350 domain-containing protein</fullName>
    </recommendedName>
</protein>
<dbReference type="Pfam" id="PF03994">
    <property type="entry name" value="DUF350"/>
    <property type="match status" value="1"/>
</dbReference>
<dbReference type="Proteomes" id="UP000225379">
    <property type="component" value="Unassembled WGS sequence"/>
</dbReference>
<keyword evidence="9" id="KW-1185">Reference proteome</keyword>
<proteinExistence type="inferred from homology"/>
<keyword evidence="3" id="KW-1003">Cell membrane</keyword>
<feature type="transmembrane region" description="Helical" evidence="7">
    <location>
        <begin position="79"/>
        <end position="102"/>
    </location>
</feature>
<dbReference type="EMBL" id="PDKW01000039">
    <property type="protein sequence ID" value="PGH57771.1"/>
    <property type="molecule type" value="Genomic_DNA"/>
</dbReference>
<comment type="similarity">
    <text evidence="2">Belongs to the UPF0719 family.</text>
</comment>
<dbReference type="RefSeq" id="WP_098735762.1">
    <property type="nucleotide sequence ID" value="NZ_PDKW01000039.1"/>
</dbReference>
<comment type="subcellular location">
    <subcellularLocation>
        <location evidence="1">Cell membrane</location>
        <topology evidence="1">Multi-pass membrane protein</topology>
    </subcellularLocation>
</comment>
<evidence type="ECO:0000256" key="4">
    <source>
        <dbReference type="ARBA" id="ARBA00022692"/>
    </source>
</evidence>
<gene>
    <name evidence="8" type="ORF">CRT60_07260</name>
</gene>
<dbReference type="OrthoDB" id="5395971at2"/>
<keyword evidence="6 7" id="KW-0472">Membrane</keyword>
<evidence type="ECO:0000313" key="9">
    <source>
        <dbReference type="Proteomes" id="UP000225379"/>
    </source>
</evidence>
<feature type="transmembrane region" description="Helical" evidence="7">
    <location>
        <begin position="47"/>
        <end position="67"/>
    </location>
</feature>
<dbReference type="GO" id="GO:0005886">
    <property type="term" value="C:plasma membrane"/>
    <property type="evidence" value="ECO:0007669"/>
    <property type="project" value="UniProtKB-SubCell"/>
</dbReference>
<keyword evidence="5 7" id="KW-1133">Transmembrane helix</keyword>
<evidence type="ECO:0000256" key="7">
    <source>
        <dbReference type="SAM" id="Phobius"/>
    </source>
</evidence>
<feature type="transmembrane region" description="Helical" evidence="7">
    <location>
        <begin position="14"/>
        <end position="35"/>
    </location>
</feature>
<name>A0A2B8BIK8_9PROT</name>
<dbReference type="PANTHER" id="PTHR40043">
    <property type="entry name" value="UPF0719 INNER MEMBRANE PROTEIN YJFL"/>
    <property type="match status" value="1"/>
</dbReference>
<evidence type="ECO:0000256" key="5">
    <source>
        <dbReference type="ARBA" id="ARBA00022989"/>
    </source>
</evidence>
<comment type="caution">
    <text evidence="8">The sequence shown here is derived from an EMBL/GenBank/DDBJ whole genome shotgun (WGS) entry which is preliminary data.</text>
</comment>
<organism evidence="8 9">
    <name type="scientific">Azospirillum palustre</name>
    <dbReference type="NCBI Taxonomy" id="2044885"/>
    <lineage>
        <taxon>Bacteria</taxon>
        <taxon>Pseudomonadati</taxon>
        <taxon>Pseudomonadota</taxon>
        <taxon>Alphaproteobacteria</taxon>
        <taxon>Rhodospirillales</taxon>
        <taxon>Azospirillaceae</taxon>
        <taxon>Azospirillum</taxon>
    </lineage>
</organism>
<dbReference type="AlphaFoldDB" id="A0A2B8BIK8"/>
<evidence type="ECO:0000313" key="8">
    <source>
        <dbReference type="EMBL" id="PGH57771.1"/>
    </source>
</evidence>
<feature type="transmembrane region" description="Helical" evidence="7">
    <location>
        <begin position="114"/>
        <end position="133"/>
    </location>
</feature>
<reference evidence="9" key="1">
    <citation type="submission" date="2017-10" db="EMBL/GenBank/DDBJ databases">
        <authorList>
            <person name="Kravchenko I.K."/>
            <person name="Grouzdev D.S."/>
        </authorList>
    </citation>
    <scope>NUCLEOTIDE SEQUENCE [LARGE SCALE GENOMIC DNA]</scope>
    <source>
        <strain evidence="9">B2</strain>
    </source>
</reference>
<evidence type="ECO:0000256" key="2">
    <source>
        <dbReference type="ARBA" id="ARBA00005779"/>
    </source>
</evidence>